<organism evidence="1 2">
    <name type="scientific">Patella caerulea</name>
    <name type="common">Rayed Mediterranean limpet</name>
    <dbReference type="NCBI Taxonomy" id="87958"/>
    <lineage>
        <taxon>Eukaryota</taxon>
        <taxon>Metazoa</taxon>
        <taxon>Spiralia</taxon>
        <taxon>Lophotrochozoa</taxon>
        <taxon>Mollusca</taxon>
        <taxon>Gastropoda</taxon>
        <taxon>Patellogastropoda</taxon>
        <taxon>Patelloidea</taxon>
        <taxon>Patellidae</taxon>
        <taxon>Patella</taxon>
    </lineage>
</organism>
<name>A0AAN8JWG8_PATCE</name>
<gene>
    <name evidence="1" type="ORF">SNE40_010673</name>
</gene>
<dbReference type="Proteomes" id="UP001347796">
    <property type="component" value="Unassembled WGS sequence"/>
</dbReference>
<sequence length="269" mass="30419">MLKWGIHEKVNVITVDNASNMTVAINVSGGHILKLGCFAHTLNLAANKVLTIPGFCNVLAKIRSVVYFFHKSNIGTELLKMKQKALDLLEHRLIIDCRTRWNSTYYMLERFLEQRPAILATLLDGTVKRLHDKSKLVSGLSDSEIQNCEDFVKIMQVMETAIKVLSEGKSPTASLILPLLTKLRKHFHSNPEDSTFLHNLKSAISGNLAIRYTDPDVVNFLEEASALDPRTKNRSCISDTTFLEKELSRSVFCLLHSSMIIMNYQTIWI</sequence>
<proteinExistence type="predicted"/>
<dbReference type="AlphaFoldDB" id="A0AAN8JWG8"/>
<comment type="caution">
    <text evidence="1">The sequence shown here is derived from an EMBL/GenBank/DDBJ whole genome shotgun (WGS) entry which is preliminary data.</text>
</comment>
<accession>A0AAN8JWG8</accession>
<dbReference type="InterPro" id="IPR052035">
    <property type="entry name" value="ZnF_BED_domain_contain"/>
</dbReference>
<protein>
    <recommendedName>
        <fullName evidence="3">Zinc finger BED domain-containing protein 4</fullName>
    </recommendedName>
</protein>
<evidence type="ECO:0008006" key="3">
    <source>
        <dbReference type="Google" id="ProtNLM"/>
    </source>
</evidence>
<evidence type="ECO:0000313" key="2">
    <source>
        <dbReference type="Proteomes" id="UP001347796"/>
    </source>
</evidence>
<reference evidence="1 2" key="1">
    <citation type="submission" date="2024-01" db="EMBL/GenBank/DDBJ databases">
        <title>The genome of the rayed Mediterranean limpet Patella caerulea (Linnaeus, 1758).</title>
        <authorList>
            <person name="Anh-Thu Weber A."/>
            <person name="Halstead-Nussloch G."/>
        </authorList>
    </citation>
    <scope>NUCLEOTIDE SEQUENCE [LARGE SCALE GENOMIC DNA]</scope>
    <source>
        <strain evidence="1">AATW-2023a</strain>
        <tissue evidence="1">Whole specimen</tissue>
    </source>
</reference>
<keyword evidence="2" id="KW-1185">Reference proteome</keyword>
<dbReference type="SUPFAM" id="SSF53098">
    <property type="entry name" value="Ribonuclease H-like"/>
    <property type="match status" value="1"/>
</dbReference>
<evidence type="ECO:0000313" key="1">
    <source>
        <dbReference type="EMBL" id="KAK6183140.1"/>
    </source>
</evidence>
<dbReference type="EMBL" id="JAZGQO010000007">
    <property type="protein sequence ID" value="KAK6183140.1"/>
    <property type="molecule type" value="Genomic_DNA"/>
</dbReference>
<dbReference type="PANTHER" id="PTHR46481:SF4">
    <property type="entry name" value="ZINC FINGER BED DOMAIN-CONTAINING PROTEIN 4"/>
    <property type="match status" value="1"/>
</dbReference>
<dbReference type="PANTHER" id="PTHR46481">
    <property type="entry name" value="ZINC FINGER BED DOMAIN-CONTAINING PROTEIN 4"/>
    <property type="match status" value="1"/>
</dbReference>
<dbReference type="InterPro" id="IPR012337">
    <property type="entry name" value="RNaseH-like_sf"/>
</dbReference>